<keyword evidence="1" id="KW-0472">Membrane</keyword>
<accession>A0A1Y4QYT7</accession>
<proteinExistence type="predicted"/>
<keyword evidence="1" id="KW-0812">Transmembrane</keyword>
<evidence type="ECO:0000313" key="3">
    <source>
        <dbReference type="Proteomes" id="UP000196074"/>
    </source>
</evidence>
<protein>
    <submittedName>
        <fullName evidence="2">Uncharacterized protein</fullName>
    </submittedName>
</protein>
<dbReference type="RefSeq" id="WP_047241755.1">
    <property type="nucleotide sequence ID" value="NZ_LDDZ01000004.1"/>
</dbReference>
<dbReference type="Proteomes" id="UP000196074">
    <property type="component" value="Unassembled WGS sequence"/>
</dbReference>
<organism evidence="2 3">
    <name type="scientific">Enterococcus cecorum</name>
    <dbReference type="NCBI Taxonomy" id="44008"/>
    <lineage>
        <taxon>Bacteria</taxon>
        <taxon>Bacillati</taxon>
        <taxon>Bacillota</taxon>
        <taxon>Bacilli</taxon>
        <taxon>Lactobacillales</taxon>
        <taxon>Enterococcaceae</taxon>
        <taxon>Enterococcus</taxon>
    </lineage>
</organism>
<evidence type="ECO:0000313" key="2">
    <source>
        <dbReference type="EMBL" id="OUQ09652.1"/>
    </source>
</evidence>
<comment type="caution">
    <text evidence="2">The sequence shown here is derived from an EMBL/GenBank/DDBJ whole genome shotgun (WGS) entry which is preliminary data.</text>
</comment>
<name>A0A1Y4QYT7_9ENTE</name>
<dbReference type="EMBL" id="NFLC01000019">
    <property type="protein sequence ID" value="OUQ09652.1"/>
    <property type="molecule type" value="Genomic_DNA"/>
</dbReference>
<evidence type="ECO:0000256" key="1">
    <source>
        <dbReference type="SAM" id="Phobius"/>
    </source>
</evidence>
<feature type="transmembrane region" description="Helical" evidence="1">
    <location>
        <begin position="12"/>
        <end position="30"/>
    </location>
</feature>
<gene>
    <name evidence="2" type="ORF">B5E88_09395</name>
</gene>
<reference evidence="3" key="1">
    <citation type="submission" date="2017-04" db="EMBL/GenBank/DDBJ databases">
        <title>Function of individual gut microbiota members based on whole genome sequencing of pure cultures obtained from chicken caecum.</title>
        <authorList>
            <person name="Medvecky M."/>
            <person name="Cejkova D."/>
            <person name="Polansky O."/>
            <person name="Karasova D."/>
            <person name="Kubasova T."/>
            <person name="Cizek A."/>
            <person name="Rychlik I."/>
        </authorList>
    </citation>
    <scope>NUCLEOTIDE SEQUENCE [LARGE SCALE GENOMIC DNA]</scope>
    <source>
        <strain evidence="3">An144</strain>
    </source>
</reference>
<keyword evidence="1" id="KW-1133">Transmembrane helix</keyword>
<sequence length="106" mass="12472">MLNRENKLDYYLKIGLITLFVVFFLTHLSAKMAIRTEFTFFTLDVYHAIMINIEPTDRLYTPSDNPYIHLKNYQVTYHDAKQGYTEVFQVRRVGFMYFCVGGVTGP</sequence>
<dbReference type="AlphaFoldDB" id="A0A1Y4QYT7"/>